<dbReference type="Proteomes" id="UP000588098">
    <property type="component" value="Unassembled WGS sequence"/>
</dbReference>
<feature type="compositionally biased region" description="Polar residues" evidence="1">
    <location>
        <begin position="37"/>
        <end position="53"/>
    </location>
</feature>
<comment type="caution">
    <text evidence="2">The sequence shown here is derived from an EMBL/GenBank/DDBJ whole genome shotgun (WGS) entry which is preliminary data.</text>
</comment>
<feature type="region of interest" description="Disordered" evidence="1">
    <location>
        <begin position="37"/>
        <end position="60"/>
    </location>
</feature>
<dbReference type="EMBL" id="JACHJL010000039">
    <property type="protein sequence ID" value="MBB5940316.1"/>
    <property type="molecule type" value="Genomic_DNA"/>
</dbReference>
<accession>A0A7W9QHE1</accession>
<evidence type="ECO:0000256" key="1">
    <source>
        <dbReference type="SAM" id="MobiDB-lite"/>
    </source>
</evidence>
<evidence type="ECO:0000313" key="3">
    <source>
        <dbReference type="Proteomes" id="UP000588098"/>
    </source>
</evidence>
<organism evidence="2 3">
    <name type="scientific">Streptomyces zagrosensis</name>
    <dbReference type="NCBI Taxonomy" id="1042984"/>
    <lineage>
        <taxon>Bacteria</taxon>
        <taxon>Bacillati</taxon>
        <taxon>Actinomycetota</taxon>
        <taxon>Actinomycetes</taxon>
        <taxon>Kitasatosporales</taxon>
        <taxon>Streptomycetaceae</taxon>
        <taxon>Streptomyces</taxon>
    </lineage>
</organism>
<gene>
    <name evidence="2" type="ORF">FHS42_007414</name>
</gene>
<proteinExistence type="predicted"/>
<dbReference type="AlphaFoldDB" id="A0A7W9QHE1"/>
<sequence length="60" mass="6846">MLRPHEVRDGYLPGELVGNDQRAQIKRDVLTALEQGTWQQATPPRPQETQAHQTVVEAQR</sequence>
<reference evidence="2 3" key="1">
    <citation type="submission" date="2020-08" db="EMBL/GenBank/DDBJ databases">
        <title>Genomic Encyclopedia of Type Strains, Phase III (KMG-III): the genomes of soil and plant-associated and newly described type strains.</title>
        <authorList>
            <person name="Whitman W."/>
        </authorList>
    </citation>
    <scope>NUCLEOTIDE SEQUENCE [LARGE SCALE GENOMIC DNA]</scope>
    <source>
        <strain evidence="2 3">CECT 8305</strain>
    </source>
</reference>
<evidence type="ECO:0000313" key="2">
    <source>
        <dbReference type="EMBL" id="MBB5940316.1"/>
    </source>
</evidence>
<protein>
    <submittedName>
        <fullName evidence="2">Uncharacterized protein</fullName>
    </submittedName>
</protein>
<name>A0A7W9QHE1_9ACTN</name>
<keyword evidence="3" id="KW-1185">Reference proteome</keyword>